<proteinExistence type="predicted"/>
<dbReference type="EMBL" id="RJML01000004">
    <property type="protein sequence ID" value="RSI10613.1"/>
    <property type="molecule type" value="Genomic_DNA"/>
</dbReference>
<comment type="caution">
    <text evidence="2">The sequence shown here is derived from an EMBL/GenBank/DDBJ whole genome shotgun (WGS) entry which is preliminary data.</text>
</comment>
<organism evidence="2 3">
    <name type="scientific">Streptococcus sanguinis</name>
    <dbReference type="NCBI Taxonomy" id="1305"/>
    <lineage>
        <taxon>Bacteria</taxon>
        <taxon>Bacillati</taxon>
        <taxon>Bacillota</taxon>
        <taxon>Bacilli</taxon>
        <taxon>Lactobacillales</taxon>
        <taxon>Streptococcaceae</taxon>
        <taxon>Streptococcus</taxon>
    </lineage>
</organism>
<name>A0A427Z8W6_STRSA</name>
<feature type="region of interest" description="Disordered" evidence="1">
    <location>
        <begin position="108"/>
        <end position="162"/>
    </location>
</feature>
<dbReference type="Proteomes" id="UP000269317">
    <property type="component" value="Unassembled WGS sequence"/>
</dbReference>
<dbReference type="AlphaFoldDB" id="A0A427Z8W6"/>
<protein>
    <submittedName>
        <fullName evidence="2">Uncharacterized protein</fullName>
    </submittedName>
</protein>
<evidence type="ECO:0000256" key="1">
    <source>
        <dbReference type="SAM" id="MobiDB-lite"/>
    </source>
</evidence>
<evidence type="ECO:0000313" key="3">
    <source>
        <dbReference type="Proteomes" id="UP000269317"/>
    </source>
</evidence>
<sequence length="162" mass="17120">MDSNGDLIITKGSLKTQSITDYNSALDYDGACSTSGGTTWAIGHMGFAQGFSTGTKQSYVSAIVSGLSGDTITITDSKGRIIAQTRADVDFDNIVFSDKVLKEGKNYTVTSSDGHKETVTATRQTTPHPSGRIVDKNTVPLLPNGHHPAFPGNGTPPKEDKN</sequence>
<feature type="compositionally biased region" description="Polar residues" evidence="1">
    <location>
        <begin position="119"/>
        <end position="128"/>
    </location>
</feature>
<gene>
    <name evidence="2" type="ORF">D8887_06405</name>
</gene>
<reference evidence="2 3" key="1">
    <citation type="submission" date="2018-11" db="EMBL/GenBank/DDBJ databases">
        <title>Species Designations Belie Phenotypic and Genotypic Heterogeneity in Oral Streptococci.</title>
        <authorList>
            <person name="Velsko I."/>
        </authorList>
    </citation>
    <scope>NUCLEOTIDE SEQUENCE [LARGE SCALE GENOMIC DNA]</scope>
    <source>
        <strain evidence="2 3">KLC03</strain>
    </source>
</reference>
<evidence type="ECO:0000313" key="2">
    <source>
        <dbReference type="EMBL" id="RSI10613.1"/>
    </source>
</evidence>
<accession>A0A427Z8W6</accession>